<dbReference type="PATRIC" id="fig|1393034.3.peg.238"/>
<name>A0A133XWQ4_9ACTN</name>
<accession>A0A133XWQ4</accession>
<evidence type="ECO:0000313" key="1">
    <source>
        <dbReference type="EMBL" id="KXB35372.1"/>
    </source>
</evidence>
<dbReference type="Proteomes" id="UP000070675">
    <property type="component" value="Unassembled WGS sequence"/>
</dbReference>
<evidence type="ECO:0000313" key="2">
    <source>
        <dbReference type="Proteomes" id="UP000070675"/>
    </source>
</evidence>
<keyword evidence="2" id="KW-1185">Reference proteome</keyword>
<proteinExistence type="predicted"/>
<comment type="caution">
    <text evidence="1">The sequence shown here is derived from an EMBL/GenBank/DDBJ whole genome shotgun (WGS) entry which is preliminary data.</text>
</comment>
<sequence length="44" mass="4803">MAARASGAMWRRAPTLRTRALTTLHNFTCILQKHGTASYIGSIA</sequence>
<dbReference type="EMBL" id="LSCR01000003">
    <property type="protein sequence ID" value="KXB35372.1"/>
    <property type="molecule type" value="Genomic_DNA"/>
</dbReference>
<gene>
    <name evidence="1" type="ORF">HMPREF3192_00242</name>
</gene>
<organism evidence="1 2">
    <name type="scientific">Atopobium deltae</name>
    <dbReference type="NCBI Taxonomy" id="1393034"/>
    <lineage>
        <taxon>Bacteria</taxon>
        <taxon>Bacillati</taxon>
        <taxon>Actinomycetota</taxon>
        <taxon>Coriobacteriia</taxon>
        <taxon>Coriobacteriales</taxon>
        <taxon>Atopobiaceae</taxon>
        <taxon>Atopobium</taxon>
    </lineage>
</organism>
<protein>
    <submittedName>
        <fullName evidence="1">Uncharacterized protein</fullName>
    </submittedName>
</protein>
<reference evidence="2" key="1">
    <citation type="submission" date="2016-01" db="EMBL/GenBank/DDBJ databases">
        <authorList>
            <person name="Mitreva M."/>
            <person name="Pepin K.H."/>
            <person name="Mihindukulasuriya K.A."/>
            <person name="Fulton R."/>
            <person name="Fronick C."/>
            <person name="O'Laughlin M."/>
            <person name="Miner T."/>
            <person name="Herter B."/>
            <person name="Rosa B.A."/>
            <person name="Cordes M."/>
            <person name="Tomlinson C."/>
            <person name="Wollam A."/>
            <person name="Palsikar V.B."/>
            <person name="Mardis E.R."/>
            <person name="Wilson R.K."/>
        </authorList>
    </citation>
    <scope>NUCLEOTIDE SEQUENCE [LARGE SCALE GENOMIC DNA]</scope>
    <source>
        <strain evidence="2">DNF00019</strain>
    </source>
</reference>
<dbReference type="STRING" id="1393034.HMPREF3192_00242"/>
<dbReference type="AlphaFoldDB" id="A0A133XWQ4"/>